<dbReference type="CDD" id="cd16393">
    <property type="entry name" value="SPO0J_N"/>
    <property type="match status" value="1"/>
</dbReference>
<comment type="similarity">
    <text evidence="2">Belongs to the ParB family.</text>
</comment>
<dbReference type="NCBIfam" id="TIGR00180">
    <property type="entry name" value="parB_part"/>
    <property type="match status" value="1"/>
</dbReference>
<reference evidence="9" key="1">
    <citation type="submission" date="2016-06" db="EMBL/GenBank/DDBJ databases">
        <authorList>
            <person name="Nascimento L."/>
            <person name="Pereira R.V."/>
            <person name="Martins L.F."/>
            <person name="Quaggio R.B."/>
            <person name="Silva A.M."/>
            <person name="Setubal J.C."/>
        </authorList>
    </citation>
    <scope>NUCLEOTIDE SEQUENCE [LARGE SCALE GENOMIC DNA]</scope>
</reference>
<keyword evidence="5" id="KW-0238">DNA-binding</keyword>
<comment type="subcellular location">
    <subcellularLocation>
        <location evidence="1">Cytoplasm</location>
        <location evidence="1">Nucleoid</location>
    </subcellularLocation>
</comment>
<dbReference type="GO" id="GO:0007059">
    <property type="term" value="P:chromosome segregation"/>
    <property type="evidence" value="ECO:0007669"/>
    <property type="project" value="UniProtKB-KW"/>
</dbReference>
<evidence type="ECO:0000256" key="4">
    <source>
        <dbReference type="ARBA" id="ARBA00022829"/>
    </source>
</evidence>
<evidence type="ECO:0000256" key="5">
    <source>
        <dbReference type="ARBA" id="ARBA00023125"/>
    </source>
</evidence>
<dbReference type="GO" id="GO:0005694">
    <property type="term" value="C:chromosome"/>
    <property type="evidence" value="ECO:0007669"/>
    <property type="project" value="TreeGrafter"/>
</dbReference>
<evidence type="ECO:0000256" key="1">
    <source>
        <dbReference type="ARBA" id="ARBA00004453"/>
    </source>
</evidence>
<dbReference type="GO" id="GO:0009295">
    <property type="term" value="C:nucleoid"/>
    <property type="evidence" value="ECO:0007669"/>
    <property type="project" value="UniProtKB-SubCell"/>
</dbReference>
<dbReference type="InterPro" id="IPR041468">
    <property type="entry name" value="HTH_ParB/Spo0J"/>
</dbReference>
<feature type="coiled-coil region" evidence="6">
    <location>
        <begin position="198"/>
        <end position="225"/>
    </location>
</feature>
<evidence type="ECO:0000256" key="2">
    <source>
        <dbReference type="ARBA" id="ARBA00006295"/>
    </source>
</evidence>
<dbReference type="Pfam" id="PF23552">
    <property type="entry name" value="ParB_C"/>
    <property type="match status" value="1"/>
</dbReference>
<dbReference type="FunFam" id="3.90.1530.30:FF:000001">
    <property type="entry name" value="Chromosome partitioning protein ParB"/>
    <property type="match status" value="1"/>
</dbReference>
<dbReference type="InterPro" id="IPR003115">
    <property type="entry name" value="ParB_N"/>
</dbReference>
<dbReference type="FunFam" id="1.10.10.2830:FF:000001">
    <property type="entry name" value="Chromosome partitioning protein ParB"/>
    <property type="match status" value="1"/>
</dbReference>
<protein>
    <submittedName>
        <fullName evidence="8">Stage 0 sporulation protein J</fullName>
    </submittedName>
</protein>
<keyword evidence="4" id="KW-0159">Chromosome partition</keyword>
<dbReference type="PANTHER" id="PTHR33375:SF1">
    <property type="entry name" value="CHROMOSOME-PARTITIONING PROTEIN PARB-RELATED"/>
    <property type="match status" value="1"/>
</dbReference>
<dbReference type="Gene3D" id="3.90.1530.30">
    <property type="match status" value="1"/>
</dbReference>
<sequence length="286" mass="32761">MSKGLGRGLDALLPQMDGDENSIQQVSVRQLRPNPYQPRKTFSTEGLEELTESIRQHGMIQPILVRKSLHGYEIVAGERRWRAAKMARLKTVPVVVKEFSDEQVMEIALIENLQREDLNAMEIAQAYDKLMQTFGLTQEELAAKVGKSRPHVANFLRLLQLPPRVQEMLSSGEVSMGHARALLGLADEQAQIRLAETVVREKMSVRQLEEEIQKQRQNVSRETLRKKQPARNTYVINIEEVLRQNLGTSVRIKTGKKRGRIEIDFYSEEDLNRIIERILQGKEEGL</sequence>
<dbReference type="GO" id="GO:0045881">
    <property type="term" value="P:positive regulation of sporulation resulting in formation of a cellular spore"/>
    <property type="evidence" value="ECO:0007669"/>
    <property type="project" value="TreeGrafter"/>
</dbReference>
<proteinExistence type="inferred from homology"/>
<dbReference type="GO" id="GO:0003677">
    <property type="term" value="F:DNA binding"/>
    <property type="evidence" value="ECO:0007669"/>
    <property type="project" value="UniProtKB-KW"/>
</dbReference>
<evidence type="ECO:0000259" key="7">
    <source>
        <dbReference type="SMART" id="SM00470"/>
    </source>
</evidence>
<dbReference type="Pfam" id="PF17762">
    <property type="entry name" value="HTH_ParB"/>
    <property type="match status" value="1"/>
</dbReference>
<dbReference type="Proteomes" id="UP000196475">
    <property type="component" value="Unassembled WGS sequence"/>
</dbReference>
<dbReference type="EMBL" id="LZRT01000072">
    <property type="protein sequence ID" value="OUM87592.1"/>
    <property type="molecule type" value="Genomic_DNA"/>
</dbReference>
<dbReference type="SUPFAM" id="SSF109709">
    <property type="entry name" value="KorB DNA-binding domain-like"/>
    <property type="match status" value="1"/>
</dbReference>
<dbReference type="SMART" id="SM00470">
    <property type="entry name" value="ParB"/>
    <property type="match status" value="1"/>
</dbReference>
<dbReference type="AlphaFoldDB" id="A0A1Y3PJS6"/>
<gene>
    <name evidence="8" type="ORF">BAA01_04795</name>
</gene>
<dbReference type="InterPro" id="IPR057240">
    <property type="entry name" value="ParB_dimer_C"/>
</dbReference>
<dbReference type="Gene3D" id="1.10.10.2830">
    <property type="match status" value="1"/>
</dbReference>
<keyword evidence="6" id="KW-0175">Coiled coil</keyword>
<dbReference type="Pfam" id="PF02195">
    <property type="entry name" value="ParB_N"/>
    <property type="match status" value="1"/>
</dbReference>
<evidence type="ECO:0000256" key="6">
    <source>
        <dbReference type="SAM" id="Coils"/>
    </source>
</evidence>
<accession>A0A1Y3PJS6</accession>
<dbReference type="InterPro" id="IPR036086">
    <property type="entry name" value="ParB/Sulfiredoxin_sf"/>
</dbReference>
<dbReference type="PANTHER" id="PTHR33375">
    <property type="entry name" value="CHROMOSOME-PARTITIONING PROTEIN PARB-RELATED"/>
    <property type="match status" value="1"/>
</dbReference>
<name>A0A1Y3PJS6_9BACI</name>
<evidence type="ECO:0000313" key="8">
    <source>
        <dbReference type="EMBL" id="OUM87592.1"/>
    </source>
</evidence>
<evidence type="ECO:0000313" key="9">
    <source>
        <dbReference type="Proteomes" id="UP000196475"/>
    </source>
</evidence>
<feature type="domain" description="ParB-like N-terminal" evidence="7">
    <location>
        <begin position="24"/>
        <end position="113"/>
    </location>
</feature>
<evidence type="ECO:0000256" key="3">
    <source>
        <dbReference type="ARBA" id="ARBA00022490"/>
    </source>
</evidence>
<dbReference type="SUPFAM" id="SSF110849">
    <property type="entry name" value="ParB/Sulfiredoxin"/>
    <property type="match status" value="1"/>
</dbReference>
<organism evidence="8 9">
    <name type="scientific">Bacillus thermozeamaize</name>
    <dbReference type="NCBI Taxonomy" id="230954"/>
    <lineage>
        <taxon>Bacteria</taxon>
        <taxon>Bacillati</taxon>
        <taxon>Bacillota</taxon>
        <taxon>Bacilli</taxon>
        <taxon>Bacillales</taxon>
        <taxon>Bacillaceae</taxon>
        <taxon>Bacillus</taxon>
    </lineage>
</organism>
<keyword evidence="3" id="KW-0963">Cytoplasm</keyword>
<dbReference type="InterPro" id="IPR050336">
    <property type="entry name" value="Chromosome_partition/occlusion"/>
</dbReference>
<comment type="caution">
    <text evidence="8">The sequence shown here is derived from an EMBL/GenBank/DDBJ whole genome shotgun (WGS) entry which is preliminary data.</text>
</comment>
<dbReference type="InterPro" id="IPR004437">
    <property type="entry name" value="ParB/RepB/Spo0J"/>
</dbReference>